<dbReference type="PANTHER" id="PTHR42103:SF2">
    <property type="entry name" value="AB HYDROLASE-1 DOMAIN-CONTAINING PROTEIN"/>
    <property type="match status" value="1"/>
</dbReference>
<name>A0A1I2HEJ2_9GAMM</name>
<organism evidence="2 3">
    <name type="scientific">Dyella marensis</name>
    <dbReference type="NCBI Taxonomy" id="500610"/>
    <lineage>
        <taxon>Bacteria</taxon>
        <taxon>Pseudomonadati</taxon>
        <taxon>Pseudomonadota</taxon>
        <taxon>Gammaproteobacteria</taxon>
        <taxon>Lysobacterales</taxon>
        <taxon>Rhodanobacteraceae</taxon>
        <taxon>Dyella</taxon>
    </lineage>
</organism>
<gene>
    <name evidence="2" type="ORF">SAMN02799615_02961</name>
</gene>
<dbReference type="RefSeq" id="WP_026635075.1">
    <property type="nucleotide sequence ID" value="NZ_FONH01000011.1"/>
</dbReference>
<sequence>MTPIAFPNDPDQFPGEEASFALSGPAGKLETISSVAEPAEARRGVAVICHPNPVEGGTMHNKVVTMVERSLRERGLDTVRFNFRGTGESEGQHDYGNGECDDLAAVVRWVRTVRPGDALWLAGFSFGSYVTLRSAVELDADALISIAPPVARRHYEFDAIPLPSCPWLVVMGESDEVVDPQAVFDWIDSLRRKPELVRMPDTGHFFHRRLMDLRGAIKHVVQDWLPPLRG</sequence>
<dbReference type="InterPro" id="IPR029058">
    <property type="entry name" value="AB_hydrolase_fold"/>
</dbReference>
<dbReference type="InterPro" id="IPR022742">
    <property type="entry name" value="Hydrolase_4"/>
</dbReference>
<dbReference type="Pfam" id="PF12146">
    <property type="entry name" value="Hydrolase_4"/>
    <property type="match status" value="1"/>
</dbReference>
<accession>A0A1I2HEJ2</accession>
<evidence type="ECO:0000313" key="3">
    <source>
        <dbReference type="Proteomes" id="UP000199477"/>
    </source>
</evidence>
<keyword evidence="3" id="KW-1185">Reference proteome</keyword>
<dbReference type="STRING" id="500610.SAMN02799615_02961"/>
<dbReference type="SUPFAM" id="SSF53474">
    <property type="entry name" value="alpha/beta-Hydrolases"/>
    <property type="match status" value="1"/>
</dbReference>
<dbReference type="EMBL" id="FONH01000011">
    <property type="protein sequence ID" value="SFF27156.1"/>
    <property type="molecule type" value="Genomic_DNA"/>
</dbReference>
<dbReference type="AlphaFoldDB" id="A0A1I2HEJ2"/>
<evidence type="ECO:0000259" key="1">
    <source>
        <dbReference type="Pfam" id="PF12146"/>
    </source>
</evidence>
<dbReference type="Proteomes" id="UP000199477">
    <property type="component" value="Unassembled WGS sequence"/>
</dbReference>
<dbReference type="Gene3D" id="3.40.50.1820">
    <property type="entry name" value="alpha/beta hydrolase"/>
    <property type="match status" value="1"/>
</dbReference>
<proteinExistence type="predicted"/>
<dbReference type="PANTHER" id="PTHR42103">
    <property type="entry name" value="ALPHA/BETA-HYDROLASES SUPERFAMILY PROTEIN"/>
    <property type="match status" value="1"/>
</dbReference>
<evidence type="ECO:0000313" key="2">
    <source>
        <dbReference type="EMBL" id="SFF27156.1"/>
    </source>
</evidence>
<reference evidence="3" key="1">
    <citation type="submission" date="2016-10" db="EMBL/GenBank/DDBJ databases">
        <authorList>
            <person name="Varghese N."/>
            <person name="Submissions S."/>
        </authorList>
    </citation>
    <scope>NUCLEOTIDE SEQUENCE [LARGE SCALE GENOMIC DNA]</scope>
    <source>
        <strain evidence="3">UNC178MFTsu3.1</strain>
    </source>
</reference>
<feature type="domain" description="Serine aminopeptidase S33" evidence="1">
    <location>
        <begin position="50"/>
        <end position="155"/>
    </location>
</feature>
<protein>
    <recommendedName>
        <fullName evidence="1">Serine aminopeptidase S33 domain-containing protein</fullName>
    </recommendedName>
</protein>